<dbReference type="Gene3D" id="3.55.40.20">
    <property type="entry name" value="Iron/manganese superoxide dismutase, C-terminal domain"/>
    <property type="match status" value="1"/>
</dbReference>
<dbReference type="InterPro" id="IPR036324">
    <property type="entry name" value="Mn/Fe_SOD_N_sf"/>
</dbReference>
<dbReference type="PANTHER" id="PTHR43595:SF2">
    <property type="entry name" value="SMALL RIBOSOMAL SUBUNIT PROTEIN MS42"/>
    <property type="match status" value="1"/>
</dbReference>
<evidence type="ECO:0000259" key="1">
    <source>
        <dbReference type="Pfam" id="PF02777"/>
    </source>
</evidence>
<dbReference type="InterPro" id="IPR036314">
    <property type="entry name" value="SOD_C_sf"/>
</dbReference>
<dbReference type="SUPFAM" id="SSF46609">
    <property type="entry name" value="Fe,Mn superoxide dismutase (SOD), N-terminal domain"/>
    <property type="match status" value="1"/>
</dbReference>
<evidence type="ECO:0000313" key="2">
    <source>
        <dbReference type="EMBL" id="KAF7845745.1"/>
    </source>
</evidence>
<reference evidence="2" key="1">
    <citation type="submission" date="2020-05" db="EMBL/GenBank/DDBJ databases">
        <title>WGS assembly of Corymbia citriodora subspecies variegata.</title>
        <authorList>
            <person name="Barry K."/>
            <person name="Hundley H."/>
            <person name="Shu S."/>
            <person name="Jenkins J."/>
            <person name="Grimwood J."/>
            <person name="Baten A."/>
        </authorList>
    </citation>
    <scope>NUCLEOTIDE SEQUENCE</scope>
    <source>
        <strain evidence="2">CV2-018</strain>
    </source>
</reference>
<feature type="domain" description="Manganese/iron superoxide dismutase C-terminal" evidence="1">
    <location>
        <begin position="267"/>
        <end position="309"/>
    </location>
</feature>
<evidence type="ECO:0000313" key="3">
    <source>
        <dbReference type="Proteomes" id="UP000806378"/>
    </source>
</evidence>
<accession>A0A8T0CIT4</accession>
<proteinExistence type="predicted"/>
<dbReference type="Proteomes" id="UP000806378">
    <property type="component" value="Unassembled WGS sequence"/>
</dbReference>
<dbReference type="GO" id="GO:0004784">
    <property type="term" value="F:superoxide dismutase activity"/>
    <property type="evidence" value="ECO:0007669"/>
    <property type="project" value="InterPro"/>
</dbReference>
<dbReference type="OrthoDB" id="275227at2759"/>
<protein>
    <recommendedName>
        <fullName evidence="1">Manganese/iron superoxide dismutase C-terminal domain-containing protein</fullName>
    </recommendedName>
</protein>
<keyword evidence="3" id="KW-1185">Reference proteome</keyword>
<organism evidence="2 3">
    <name type="scientific">Corymbia citriodora subsp. variegata</name>
    <dbReference type="NCBI Taxonomy" id="360336"/>
    <lineage>
        <taxon>Eukaryota</taxon>
        <taxon>Viridiplantae</taxon>
        <taxon>Streptophyta</taxon>
        <taxon>Embryophyta</taxon>
        <taxon>Tracheophyta</taxon>
        <taxon>Spermatophyta</taxon>
        <taxon>Magnoliopsida</taxon>
        <taxon>eudicotyledons</taxon>
        <taxon>Gunneridae</taxon>
        <taxon>Pentapetalae</taxon>
        <taxon>rosids</taxon>
        <taxon>malvids</taxon>
        <taxon>Myrtales</taxon>
        <taxon>Myrtaceae</taxon>
        <taxon>Myrtoideae</taxon>
        <taxon>Eucalypteae</taxon>
        <taxon>Corymbia</taxon>
    </lineage>
</organism>
<dbReference type="GO" id="GO:0046872">
    <property type="term" value="F:metal ion binding"/>
    <property type="evidence" value="ECO:0007669"/>
    <property type="project" value="InterPro"/>
</dbReference>
<dbReference type="PANTHER" id="PTHR43595">
    <property type="entry name" value="37S RIBOSOMAL PROTEIN S26, MITOCHONDRIAL"/>
    <property type="match status" value="1"/>
</dbReference>
<dbReference type="InterPro" id="IPR019832">
    <property type="entry name" value="Mn/Fe_SOD_C"/>
</dbReference>
<dbReference type="EMBL" id="MU101327">
    <property type="protein sequence ID" value="KAF7845745.1"/>
    <property type="molecule type" value="Genomic_DNA"/>
</dbReference>
<gene>
    <name evidence="2" type="ORF">BT93_L0839</name>
</gene>
<name>A0A8T0CIT4_CORYI</name>
<sequence>MRCSTRYGEVLKAIRPAIPQQRSLPSRSTILRLQNPSQSRQYATATGDYLSIPPLGHNNKNGKFFSEMGVPGLMTKETFNSLWQDYQGSLVEEISETLEEWNYQHKTPKEIHIDTSRQPDQARLYNISAMAHFNHFFFQSLAREKTVVPQSLSRAIEENFADGLEGLREEMLECGAAIFGNGFVWLMKEPRRGNVPGGLRILCTYNAGSPYSEAYKMRQDRDMATYANASMSSISEARRLQPQNNVGVGGQYSAANRSGVMPLNALQGQPLLCLNVWQHVWVPDYGVMGKNIYLSNWWDRIDWEQVSERYNQIYELSDTRPGYLERMRI</sequence>
<dbReference type="GO" id="GO:0005737">
    <property type="term" value="C:cytoplasm"/>
    <property type="evidence" value="ECO:0007669"/>
    <property type="project" value="TreeGrafter"/>
</dbReference>
<dbReference type="SUPFAM" id="SSF54719">
    <property type="entry name" value="Fe,Mn superoxide dismutase (SOD), C-terminal domain"/>
    <property type="match status" value="1"/>
</dbReference>
<dbReference type="Pfam" id="PF02777">
    <property type="entry name" value="Sod_Fe_C"/>
    <property type="match status" value="1"/>
</dbReference>
<dbReference type="AlphaFoldDB" id="A0A8T0CIT4"/>
<dbReference type="Gramene" id="rna-gnl|WGS:JABURB|Cocit.L0839.1">
    <property type="protein sequence ID" value="cds-KAF7845745.1"/>
    <property type="gene ID" value="gene-BT93_L0839"/>
</dbReference>
<comment type="caution">
    <text evidence="2">The sequence shown here is derived from an EMBL/GenBank/DDBJ whole genome shotgun (WGS) entry which is preliminary data.</text>
</comment>